<evidence type="ECO:0000313" key="3">
    <source>
        <dbReference type="Proteomes" id="UP000031668"/>
    </source>
</evidence>
<gene>
    <name evidence="1" type="ORF">RF11_08541</name>
    <name evidence="2" type="ORF">RF11_10109</name>
</gene>
<protein>
    <submittedName>
        <fullName evidence="2">Uncharacterized protein</fullName>
    </submittedName>
</protein>
<sequence length="116" mass="13759">MLNNTITLKQRTNPYGLEPLKKHFQSPPHYHKCGHNLYDCIQPLLQQLRAFRLTHLGFARFLSVKQKYPNPIIGIPIIPDFGIDEDIHDFKYYQRERIIDGLNTWIKKKTKTNIEN</sequence>
<reference evidence="2 3" key="1">
    <citation type="journal article" date="2014" name="Genome Biol. Evol.">
        <title>The genome of the myxosporean Thelohanellus kitauei shows adaptations to nutrient acquisition within its fish host.</title>
        <authorList>
            <person name="Yang Y."/>
            <person name="Xiong J."/>
            <person name="Zhou Z."/>
            <person name="Huo F."/>
            <person name="Miao W."/>
            <person name="Ran C."/>
            <person name="Liu Y."/>
            <person name="Zhang J."/>
            <person name="Feng J."/>
            <person name="Wang M."/>
            <person name="Wang M."/>
            <person name="Wang L."/>
            <person name="Yao B."/>
        </authorList>
    </citation>
    <scope>NUCLEOTIDE SEQUENCE [LARGE SCALE GENOMIC DNA]</scope>
    <source>
        <strain evidence="2">Wuqing</strain>
    </source>
</reference>
<dbReference type="EMBL" id="JWZT01002207">
    <property type="protein sequence ID" value="KII70062.1"/>
    <property type="molecule type" value="Genomic_DNA"/>
</dbReference>
<accession>A0A0C2MY93</accession>
<organism evidence="2 3">
    <name type="scientific">Thelohanellus kitauei</name>
    <name type="common">Myxosporean</name>
    <dbReference type="NCBI Taxonomy" id="669202"/>
    <lineage>
        <taxon>Eukaryota</taxon>
        <taxon>Metazoa</taxon>
        <taxon>Cnidaria</taxon>
        <taxon>Myxozoa</taxon>
        <taxon>Myxosporea</taxon>
        <taxon>Bivalvulida</taxon>
        <taxon>Platysporina</taxon>
        <taxon>Myxobolidae</taxon>
        <taxon>Thelohanellus</taxon>
    </lineage>
</organism>
<name>A0A0C2MY93_THEKT</name>
<evidence type="ECO:0000313" key="1">
    <source>
        <dbReference type="EMBL" id="KII70062.1"/>
    </source>
</evidence>
<comment type="caution">
    <text evidence="2">The sequence shown here is derived from an EMBL/GenBank/DDBJ whole genome shotgun (WGS) entry which is preliminary data.</text>
</comment>
<proteinExistence type="predicted"/>
<dbReference type="EMBL" id="JWZT01001302">
    <property type="protein sequence ID" value="KII72306.1"/>
    <property type="molecule type" value="Genomic_DNA"/>
</dbReference>
<evidence type="ECO:0000313" key="2">
    <source>
        <dbReference type="EMBL" id="KII72306.1"/>
    </source>
</evidence>
<dbReference type="Proteomes" id="UP000031668">
    <property type="component" value="Unassembled WGS sequence"/>
</dbReference>
<keyword evidence="3" id="KW-1185">Reference proteome</keyword>
<dbReference type="AlphaFoldDB" id="A0A0C2MY93"/>